<evidence type="ECO:0000313" key="2">
    <source>
        <dbReference type="Proteomes" id="UP000000311"/>
    </source>
</evidence>
<dbReference type="InParanoid" id="E2AQD9"/>
<dbReference type="Proteomes" id="UP000000311">
    <property type="component" value="Unassembled WGS sequence"/>
</dbReference>
<dbReference type="EMBL" id="GL441723">
    <property type="protein sequence ID" value="EFN64353.1"/>
    <property type="molecule type" value="Genomic_DNA"/>
</dbReference>
<accession>E2AQD9</accession>
<proteinExistence type="predicted"/>
<keyword evidence="2" id="KW-1185">Reference proteome</keyword>
<gene>
    <name evidence="1" type="ORF">EAG_15937</name>
</gene>
<dbReference type="AlphaFoldDB" id="E2AQD9"/>
<reference evidence="1 2" key="1">
    <citation type="journal article" date="2010" name="Science">
        <title>Genomic comparison of the ants Camponotus floridanus and Harpegnathos saltator.</title>
        <authorList>
            <person name="Bonasio R."/>
            <person name="Zhang G."/>
            <person name="Ye C."/>
            <person name="Mutti N.S."/>
            <person name="Fang X."/>
            <person name="Qin N."/>
            <person name="Donahue G."/>
            <person name="Yang P."/>
            <person name="Li Q."/>
            <person name="Li C."/>
            <person name="Zhang P."/>
            <person name="Huang Z."/>
            <person name="Berger S.L."/>
            <person name="Reinberg D."/>
            <person name="Wang J."/>
            <person name="Liebig J."/>
        </authorList>
    </citation>
    <scope>NUCLEOTIDE SEQUENCE [LARGE SCALE GENOMIC DNA]</scope>
    <source>
        <strain evidence="2">C129</strain>
    </source>
</reference>
<protein>
    <submittedName>
        <fullName evidence="1">Uncharacterized protein</fullName>
    </submittedName>
</protein>
<organism evidence="2">
    <name type="scientific">Camponotus floridanus</name>
    <name type="common">Florida carpenter ant</name>
    <dbReference type="NCBI Taxonomy" id="104421"/>
    <lineage>
        <taxon>Eukaryota</taxon>
        <taxon>Metazoa</taxon>
        <taxon>Ecdysozoa</taxon>
        <taxon>Arthropoda</taxon>
        <taxon>Hexapoda</taxon>
        <taxon>Insecta</taxon>
        <taxon>Pterygota</taxon>
        <taxon>Neoptera</taxon>
        <taxon>Endopterygota</taxon>
        <taxon>Hymenoptera</taxon>
        <taxon>Apocrita</taxon>
        <taxon>Aculeata</taxon>
        <taxon>Formicoidea</taxon>
        <taxon>Formicidae</taxon>
        <taxon>Formicinae</taxon>
        <taxon>Camponotus</taxon>
    </lineage>
</organism>
<sequence length="108" mass="11943">MVVSGGIEHAFNSTPDGPVRRRWFADSLGFRGPFLSGGRAAPGWTSGERNPPRAPTWCTRFSPSRAFVKIASLSGHRRLVLQFESVSSVSKVNTLRVNEESKKEEQRA</sequence>
<name>E2AQD9_CAMFO</name>
<evidence type="ECO:0000313" key="1">
    <source>
        <dbReference type="EMBL" id="EFN64353.1"/>
    </source>
</evidence>